<dbReference type="Proteomes" id="UP001235840">
    <property type="component" value="Unassembled WGS sequence"/>
</dbReference>
<dbReference type="SUPFAM" id="SSF52540">
    <property type="entry name" value="P-loop containing nucleoside triphosphate hydrolases"/>
    <property type="match status" value="1"/>
</dbReference>
<dbReference type="GO" id="GO:0016301">
    <property type="term" value="F:kinase activity"/>
    <property type="evidence" value="ECO:0007669"/>
    <property type="project" value="UniProtKB-KW"/>
</dbReference>
<proteinExistence type="predicted"/>
<name>A0ABT9W247_9BACI</name>
<dbReference type="RefSeq" id="WP_307396173.1">
    <property type="nucleotide sequence ID" value="NZ_BAAADK010000002.1"/>
</dbReference>
<reference evidence="1 2" key="1">
    <citation type="submission" date="2023-07" db="EMBL/GenBank/DDBJ databases">
        <title>Genomic Encyclopedia of Type Strains, Phase IV (KMG-IV): sequencing the most valuable type-strain genomes for metagenomic binning, comparative biology and taxonomic classification.</title>
        <authorList>
            <person name="Goeker M."/>
        </authorList>
    </citation>
    <scope>NUCLEOTIDE SEQUENCE [LARGE SCALE GENOMIC DNA]</scope>
    <source>
        <strain evidence="1 2">DSM 12751</strain>
    </source>
</reference>
<organism evidence="1 2">
    <name type="scientific">Caldalkalibacillus horti</name>
    <dbReference type="NCBI Taxonomy" id="77523"/>
    <lineage>
        <taxon>Bacteria</taxon>
        <taxon>Bacillati</taxon>
        <taxon>Bacillota</taxon>
        <taxon>Bacilli</taxon>
        <taxon>Bacillales</taxon>
        <taxon>Bacillaceae</taxon>
        <taxon>Caldalkalibacillus</taxon>
    </lineage>
</organism>
<dbReference type="Gene3D" id="3.40.50.300">
    <property type="entry name" value="P-loop containing nucleotide triphosphate hydrolases"/>
    <property type="match status" value="1"/>
</dbReference>
<dbReference type="Pfam" id="PF13671">
    <property type="entry name" value="AAA_33"/>
    <property type="match status" value="1"/>
</dbReference>
<keyword evidence="1" id="KW-0418">Kinase</keyword>
<keyword evidence="2" id="KW-1185">Reference proteome</keyword>
<dbReference type="EMBL" id="JAUSTY010000015">
    <property type="protein sequence ID" value="MDQ0167322.1"/>
    <property type="molecule type" value="Genomic_DNA"/>
</dbReference>
<evidence type="ECO:0000313" key="1">
    <source>
        <dbReference type="EMBL" id="MDQ0167322.1"/>
    </source>
</evidence>
<dbReference type="PANTHER" id="PTHR37807:SF3">
    <property type="entry name" value="OS07G0160300 PROTEIN"/>
    <property type="match status" value="1"/>
</dbReference>
<keyword evidence="1" id="KW-0808">Transferase</keyword>
<comment type="caution">
    <text evidence="1">The sequence shown here is derived from an EMBL/GenBank/DDBJ whole genome shotgun (WGS) entry which is preliminary data.</text>
</comment>
<accession>A0ABT9W247</accession>
<sequence length="174" mass="20222">MFFLQMSGFPGSGKSTLSREIAKRTGALIIDHDITKSAMIKSLGSMKLDSKDLGKVSYEVDWAYIEFYLSQGYDVILDSPCLYSEMIEKGLYLSRKYQARYKYVECYLNDYSEISYRLRNRSRMASQISEAHKESFNHFIDASKRPSDHKYLIVDTSNPLEVYFDEVICYLDEV</sequence>
<gene>
    <name evidence="1" type="ORF">J2S11_003247</name>
</gene>
<evidence type="ECO:0000313" key="2">
    <source>
        <dbReference type="Proteomes" id="UP001235840"/>
    </source>
</evidence>
<dbReference type="PANTHER" id="PTHR37807">
    <property type="entry name" value="OS07G0160300 PROTEIN"/>
    <property type="match status" value="1"/>
</dbReference>
<protein>
    <submittedName>
        <fullName evidence="1">Kinase</fullName>
    </submittedName>
</protein>
<dbReference type="InterPro" id="IPR027417">
    <property type="entry name" value="P-loop_NTPase"/>
</dbReference>